<dbReference type="InterPro" id="IPR019515">
    <property type="entry name" value="VPS54_N"/>
</dbReference>
<dbReference type="Proteomes" id="UP000186922">
    <property type="component" value="Unassembled WGS sequence"/>
</dbReference>
<keyword evidence="7" id="KW-1185">Reference proteome</keyword>
<evidence type="ECO:0000256" key="1">
    <source>
        <dbReference type="ARBA" id="ARBA00022448"/>
    </source>
</evidence>
<dbReference type="OrthoDB" id="10263345at2759"/>
<proteinExistence type="predicted"/>
<evidence type="ECO:0000259" key="5">
    <source>
        <dbReference type="Pfam" id="PF10475"/>
    </source>
</evidence>
<accession>A0A1D1VKH7</accession>
<dbReference type="STRING" id="947166.A0A1D1VKH7"/>
<keyword evidence="3" id="KW-0175">Coiled coil</keyword>
<name>A0A1D1VKH7_RAMVA</name>
<gene>
    <name evidence="6" type="primary">RvY_12734-1</name>
    <name evidence="6" type="synonym">RvY_12734.1</name>
    <name evidence="6" type="ORF">RvY_12734</name>
</gene>
<dbReference type="PANTHER" id="PTHR13258">
    <property type="entry name" value="SYNDETIN"/>
    <property type="match status" value="1"/>
</dbReference>
<dbReference type="InterPro" id="IPR040047">
    <property type="entry name" value="VPS50"/>
</dbReference>
<evidence type="ECO:0000256" key="2">
    <source>
        <dbReference type="ARBA" id="ARBA00022927"/>
    </source>
</evidence>
<dbReference type="GO" id="GO:0042147">
    <property type="term" value="P:retrograde transport, endosome to Golgi"/>
    <property type="evidence" value="ECO:0007669"/>
    <property type="project" value="InterPro"/>
</dbReference>
<dbReference type="EMBL" id="BDGG01000008">
    <property type="protein sequence ID" value="GAV02132.1"/>
    <property type="molecule type" value="Genomic_DNA"/>
</dbReference>
<keyword evidence="1" id="KW-0813">Transport</keyword>
<evidence type="ECO:0000313" key="7">
    <source>
        <dbReference type="Proteomes" id="UP000186922"/>
    </source>
</evidence>
<dbReference type="GO" id="GO:0032456">
    <property type="term" value="P:endocytic recycling"/>
    <property type="evidence" value="ECO:0007669"/>
    <property type="project" value="InterPro"/>
</dbReference>
<evidence type="ECO:0000259" key="4">
    <source>
        <dbReference type="Pfam" id="PF10474"/>
    </source>
</evidence>
<reference evidence="6 7" key="1">
    <citation type="journal article" date="2016" name="Nat. Commun.">
        <title>Extremotolerant tardigrade genome and improved radiotolerance of human cultured cells by tardigrade-unique protein.</title>
        <authorList>
            <person name="Hashimoto T."/>
            <person name="Horikawa D.D."/>
            <person name="Saito Y."/>
            <person name="Kuwahara H."/>
            <person name="Kozuka-Hata H."/>
            <person name="Shin-I T."/>
            <person name="Minakuchi Y."/>
            <person name="Ohishi K."/>
            <person name="Motoyama A."/>
            <person name="Aizu T."/>
            <person name="Enomoto A."/>
            <person name="Kondo K."/>
            <person name="Tanaka S."/>
            <person name="Hara Y."/>
            <person name="Koshikawa S."/>
            <person name="Sagara H."/>
            <person name="Miura T."/>
            <person name="Yokobori S."/>
            <person name="Miyagawa K."/>
            <person name="Suzuki Y."/>
            <person name="Kubo T."/>
            <person name="Oyama M."/>
            <person name="Kohara Y."/>
            <person name="Fujiyama A."/>
            <person name="Arakawa K."/>
            <person name="Katayama T."/>
            <person name="Toyoda A."/>
            <person name="Kunieda T."/>
        </authorList>
    </citation>
    <scope>NUCLEOTIDE SEQUENCE [LARGE SCALE GENOMIC DNA]</scope>
    <source>
        <strain evidence="6 7">YOKOZUNA-1</strain>
    </source>
</reference>
<dbReference type="GO" id="GO:0000149">
    <property type="term" value="F:SNARE binding"/>
    <property type="evidence" value="ECO:0007669"/>
    <property type="project" value="TreeGrafter"/>
</dbReference>
<dbReference type="GO" id="GO:0015031">
    <property type="term" value="P:protein transport"/>
    <property type="evidence" value="ECO:0007669"/>
    <property type="project" value="UniProtKB-KW"/>
</dbReference>
<keyword evidence="2" id="KW-0653">Protein transport</keyword>
<feature type="domain" description="Vacuolar protein sorting-associated protein 54 N-terminal" evidence="5">
    <location>
        <begin position="64"/>
        <end position="356"/>
    </location>
</feature>
<evidence type="ECO:0000313" key="6">
    <source>
        <dbReference type="EMBL" id="GAV02132.1"/>
    </source>
</evidence>
<dbReference type="Pfam" id="PF10475">
    <property type="entry name" value="Vps54_N"/>
    <property type="match status" value="1"/>
</dbReference>
<evidence type="ECO:0000256" key="3">
    <source>
        <dbReference type="ARBA" id="ARBA00023054"/>
    </source>
</evidence>
<dbReference type="InterPro" id="IPR019514">
    <property type="entry name" value="Syndetin_C"/>
</dbReference>
<comment type="caution">
    <text evidence="6">The sequence shown here is derived from an EMBL/GenBank/DDBJ whole genome shotgun (WGS) entry which is preliminary data.</text>
</comment>
<dbReference type="AlphaFoldDB" id="A0A1D1VKH7"/>
<feature type="domain" description="Syndetin C-terminal" evidence="4">
    <location>
        <begin position="712"/>
        <end position="944"/>
    </location>
</feature>
<organism evidence="6 7">
    <name type="scientific">Ramazzottius varieornatus</name>
    <name type="common">Water bear</name>
    <name type="synonym">Tardigrade</name>
    <dbReference type="NCBI Taxonomy" id="947166"/>
    <lineage>
        <taxon>Eukaryota</taxon>
        <taxon>Metazoa</taxon>
        <taxon>Ecdysozoa</taxon>
        <taxon>Tardigrada</taxon>
        <taxon>Eutardigrada</taxon>
        <taxon>Parachela</taxon>
        <taxon>Hypsibioidea</taxon>
        <taxon>Ramazzottiidae</taxon>
        <taxon>Ramazzottius</taxon>
    </lineage>
</organism>
<protein>
    <recommendedName>
        <fullName evidence="8">Syndetin C-terminal domain-containing protein</fullName>
    </recommendedName>
</protein>
<evidence type="ECO:0008006" key="8">
    <source>
        <dbReference type="Google" id="ProtNLM"/>
    </source>
</evidence>
<dbReference type="GO" id="GO:0005829">
    <property type="term" value="C:cytosol"/>
    <property type="evidence" value="ECO:0007669"/>
    <property type="project" value="GOC"/>
</dbReference>
<dbReference type="PANTHER" id="PTHR13258:SF0">
    <property type="entry name" value="SYNDETIN"/>
    <property type="match status" value="1"/>
</dbReference>
<dbReference type="GO" id="GO:1990745">
    <property type="term" value="C:EARP complex"/>
    <property type="evidence" value="ECO:0007669"/>
    <property type="project" value="InterPro"/>
</dbReference>
<dbReference type="Pfam" id="PF10474">
    <property type="entry name" value="Syndetin_C"/>
    <property type="match status" value="1"/>
</dbReference>
<sequence>MDLRSKLRSLVRKQDTGIPDLASPDDAPNDFVFEPTVTIQAIGRTDKSTSSSDRANILEAEVLRSIEEQYYSEDLFDAGDYELQKLNGNYELDKVDALRKSLRGQLEVVTRKLSEVILQNRAAYTEELKRVTEIENGLAVTVETSRKARRATEICHGNFAAQELKLLQLHSRGQRCSAFFHALMTIKSLRRTISEVENLLEEGNFAEAIELTLSCRVTAKALRQYNCVSQIYDRLQEGLVDVESKLDIALNQLCQEFDPKVYVKVYHAYQLLDKNQTAVDQLHMHFVTRIHNESFGIVLRCVEQSSHRKVPLESLLRKPYQELCHFIAPEHLVVTLLTLCKALWEVMKTYRAIVQWHLDLASQRKGAENPGAVTDTSAPDRDLVEVYVLHKLESGPSRLWSDMEQKVRSLLTQSDAASHLKYDGFGHLLAVLKRFTLVGKEFGAANSVALMDAVRQQASRFFSAYHKTKLEELHFFVDNESWEVCPLKNRFTCFDLWEFRFLKPRAGTENSMNSLRTQTGFFSSLTGQESPFDDVLHNEERSEDVLLDVGEGDKTLSDSDDDVMEELKQEHIDETGERRTFDSVRQRRSSAFKSIALGGPVVTNSTLSVLRLFGRYLFFMSMLETNAPEVVNALSQLFDYYFYTVFSLFSTDIHEYFEAMVISKRLTLATKRIHENLISTQSDHVEMGAEGRIRIPAPHISPRINLSDSSNLFSLPERMAAMESLAFLASQLDSLQPILERALPPQRRVFLQQFYTQSVALVPDVRPPVYWCVVYRSINYDTALTTMTEMQWDIKHLASHHSEYVDHLLKELEHFNRSLKELSKIATVTKDVSDTLWTLVVWLTNRTFVEGFSGAKKCSNEGRALMQLDYQQFIMNAEKLTLLRPVPDREFVDAYVKAFYLPEDALEKWVKDHKEYTLKHITGLLHHAPSLSKKSRQRLLQYIEDPDGVKSRK</sequence>